<name>A0A3E0TRW9_9GAMM</name>
<dbReference type="PANTHER" id="PTHR43298">
    <property type="entry name" value="MULTIDRUG RESISTANCE PROTEIN NORM-RELATED"/>
    <property type="match status" value="1"/>
</dbReference>
<dbReference type="RefSeq" id="WP_116008168.1">
    <property type="nucleotide sequence ID" value="NZ_QUOU01000001.1"/>
</dbReference>
<comment type="caution">
    <text evidence="3">The sequence shown here is derived from an EMBL/GenBank/DDBJ whole genome shotgun (WGS) entry which is preliminary data.</text>
</comment>
<dbReference type="PANTHER" id="PTHR43298:SF2">
    <property type="entry name" value="FMN_FAD EXPORTER YEEO-RELATED"/>
    <property type="match status" value="1"/>
</dbReference>
<evidence type="ECO:0000313" key="4">
    <source>
        <dbReference type="Proteomes" id="UP000256478"/>
    </source>
</evidence>
<sequence>MKQSDIRTINYQLWLVLILTSFIPLIYSTTRIHFLGTLPSPWTFSIAAQVAWLNVGYEVINEALLIPLAFILGNVVTDEQRFRERASISLSIIIASYLIVTVLVLLFASSLVKAMQQQTELFVNTVHYIRLESIAIFLSSIYSFLSLVLVLKNEKKALYKLLVVQMILTVLCDSVFVSQLPVSFELGVDGVAISNTVVNSILAAVAITYLTNSGVNFKFERSMWSQTQWLKEWLAIGWKSGLESFVRNAAFIVMVLQLINQVQQAGTFWLTNQFIWGWLLLPVLALGQLVKQDAATNKGLSTIRVNSYLWITVGITVIWATSVPVWDGFISNIMGIAEPSKIIELVWLLLGFYVVFSFNNVIDSYFYGIGRTDLMLYQSLIVNSIFYGGAFICYQVGVFVPTLETIAMMFGLGITVDAIITWGLYRMLRNKLDLTQDPLIAGSDV</sequence>
<dbReference type="GO" id="GO:0005886">
    <property type="term" value="C:plasma membrane"/>
    <property type="evidence" value="ECO:0007669"/>
    <property type="project" value="TreeGrafter"/>
</dbReference>
<accession>A0A3E0TRW9</accession>
<protein>
    <submittedName>
        <fullName evidence="3">Multidrug transporter</fullName>
    </submittedName>
</protein>
<evidence type="ECO:0000256" key="1">
    <source>
        <dbReference type="ARBA" id="ARBA00022448"/>
    </source>
</evidence>
<dbReference type="AlphaFoldDB" id="A0A3E0TRW9"/>
<feature type="transmembrane region" description="Helical" evidence="2">
    <location>
        <begin position="158"/>
        <end position="180"/>
    </location>
</feature>
<organism evidence="3 4">
    <name type="scientific">Thalassotalea euphylliae</name>
    <dbReference type="NCBI Taxonomy" id="1655234"/>
    <lineage>
        <taxon>Bacteria</taxon>
        <taxon>Pseudomonadati</taxon>
        <taxon>Pseudomonadota</taxon>
        <taxon>Gammaproteobacteria</taxon>
        <taxon>Alteromonadales</taxon>
        <taxon>Colwelliaceae</taxon>
        <taxon>Thalassotalea</taxon>
    </lineage>
</organism>
<keyword evidence="2" id="KW-0812">Transmembrane</keyword>
<feature type="transmembrane region" description="Helical" evidence="2">
    <location>
        <begin position="268"/>
        <end position="287"/>
    </location>
</feature>
<dbReference type="EMBL" id="QUOU01000001">
    <property type="protein sequence ID" value="REL27077.1"/>
    <property type="molecule type" value="Genomic_DNA"/>
</dbReference>
<feature type="transmembrane region" description="Helical" evidence="2">
    <location>
        <begin position="346"/>
        <end position="368"/>
    </location>
</feature>
<feature type="transmembrane region" description="Helical" evidence="2">
    <location>
        <begin position="128"/>
        <end position="151"/>
    </location>
</feature>
<dbReference type="Proteomes" id="UP000256478">
    <property type="component" value="Unassembled WGS sequence"/>
</dbReference>
<keyword evidence="1" id="KW-0813">Transport</keyword>
<dbReference type="NCBIfam" id="NF045539">
    <property type="entry name" value="MATE_efflux1"/>
    <property type="match status" value="1"/>
</dbReference>
<dbReference type="InterPro" id="IPR050222">
    <property type="entry name" value="MATE_MdtK"/>
</dbReference>
<dbReference type="OrthoDB" id="388031at2"/>
<feature type="transmembrane region" description="Helical" evidence="2">
    <location>
        <begin position="233"/>
        <end position="256"/>
    </location>
</feature>
<keyword evidence="2" id="KW-0472">Membrane</keyword>
<proteinExistence type="predicted"/>
<feature type="transmembrane region" description="Helical" evidence="2">
    <location>
        <begin position="12"/>
        <end position="35"/>
    </location>
</feature>
<feature type="transmembrane region" description="Helical" evidence="2">
    <location>
        <begin position="192"/>
        <end position="212"/>
    </location>
</feature>
<feature type="transmembrane region" description="Helical" evidence="2">
    <location>
        <begin position="88"/>
        <end position="108"/>
    </location>
</feature>
<reference evidence="3 4" key="1">
    <citation type="submission" date="2018-08" db="EMBL/GenBank/DDBJ databases">
        <title>Thalassotalea euphylliae genome.</title>
        <authorList>
            <person name="Summers S."/>
            <person name="Rice S.A."/>
            <person name="Freckelton M.L."/>
            <person name="Nedved B.T."/>
            <person name="Hadfield M.G."/>
        </authorList>
    </citation>
    <scope>NUCLEOTIDE SEQUENCE [LARGE SCALE GENOMIC DNA]</scope>
    <source>
        <strain evidence="3 4">H1</strain>
    </source>
</reference>
<feature type="transmembrane region" description="Helical" evidence="2">
    <location>
        <begin position="55"/>
        <end position="76"/>
    </location>
</feature>
<evidence type="ECO:0000313" key="3">
    <source>
        <dbReference type="EMBL" id="REL27077.1"/>
    </source>
</evidence>
<feature type="transmembrane region" description="Helical" evidence="2">
    <location>
        <begin position="406"/>
        <end position="425"/>
    </location>
</feature>
<evidence type="ECO:0000256" key="2">
    <source>
        <dbReference type="SAM" id="Phobius"/>
    </source>
</evidence>
<keyword evidence="2" id="KW-1133">Transmembrane helix</keyword>
<gene>
    <name evidence="3" type="ORF">DXX93_11210</name>
</gene>
<feature type="transmembrane region" description="Helical" evidence="2">
    <location>
        <begin position="308"/>
        <end position="326"/>
    </location>
</feature>
<feature type="transmembrane region" description="Helical" evidence="2">
    <location>
        <begin position="380"/>
        <end position="400"/>
    </location>
</feature>